<dbReference type="InParanoid" id="E6W5N8"/>
<keyword evidence="1" id="KW-0732">Signal</keyword>
<name>E6W5N8_DESIS</name>
<proteinExistence type="predicted"/>
<evidence type="ECO:0000313" key="2">
    <source>
        <dbReference type="EMBL" id="ADU66069.1"/>
    </source>
</evidence>
<gene>
    <name evidence="2" type="ordered locus">Selin_1334</name>
</gene>
<accession>E6W5N8</accession>
<dbReference type="eggNOG" id="COG2913">
    <property type="taxonomic scope" value="Bacteria"/>
</dbReference>
<feature type="signal peptide" evidence="1">
    <location>
        <begin position="1"/>
        <end position="20"/>
    </location>
</feature>
<dbReference type="Proteomes" id="UP000002572">
    <property type="component" value="Chromosome"/>
</dbReference>
<sequence length="104" mass="11779">MKSRLLVALMALILFAGGCATVGKPWPQERVNDIIIGQTSQGEILEMFGTPWRTGVEDGYRTWTYGRYQYRLLGDSSTSDLVVRFGADNRVRSYTYNTTEAHPR</sequence>
<dbReference type="OrthoDB" id="5405892at2"/>
<dbReference type="PROSITE" id="PS51257">
    <property type="entry name" value="PROKAR_LIPOPROTEIN"/>
    <property type="match status" value="1"/>
</dbReference>
<evidence type="ECO:0000256" key="1">
    <source>
        <dbReference type="SAM" id="SignalP"/>
    </source>
</evidence>
<organism evidence="2 3">
    <name type="scientific">Desulfurispirillum indicum (strain ATCC BAA-1389 / DSM 22839 / S5)</name>
    <dbReference type="NCBI Taxonomy" id="653733"/>
    <lineage>
        <taxon>Bacteria</taxon>
        <taxon>Pseudomonadati</taxon>
        <taxon>Chrysiogenota</taxon>
        <taxon>Chrysiogenia</taxon>
        <taxon>Chrysiogenales</taxon>
        <taxon>Chrysiogenaceae</taxon>
        <taxon>Desulfurispirillum</taxon>
    </lineage>
</organism>
<protein>
    <recommendedName>
        <fullName evidence="4">Lipoprotein SmpA/OmlA domain-containing protein</fullName>
    </recommendedName>
</protein>
<evidence type="ECO:0000313" key="3">
    <source>
        <dbReference type="Proteomes" id="UP000002572"/>
    </source>
</evidence>
<dbReference type="HOGENOM" id="CLU_154565_1_0_0"/>
<dbReference type="RefSeq" id="WP_013505950.1">
    <property type="nucleotide sequence ID" value="NC_014836.1"/>
</dbReference>
<dbReference type="KEGG" id="din:Selin_1334"/>
<dbReference type="STRING" id="653733.Selin_1334"/>
<feature type="chain" id="PRO_5003211755" description="Lipoprotein SmpA/OmlA domain-containing protein" evidence="1">
    <location>
        <begin position="21"/>
        <end position="104"/>
    </location>
</feature>
<reference evidence="2 3" key="1">
    <citation type="submission" date="2010-12" db="EMBL/GenBank/DDBJ databases">
        <title>Complete sequence of Desulfurispirillum indicum S5.</title>
        <authorList>
            <consortium name="US DOE Joint Genome Institute"/>
            <person name="Lucas S."/>
            <person name="Copeland A."/>
            <person name="Lapidus A."/>
            <person name="Cheng J.-F."/>
            <person name="Goodwin L."/>
            <person name="Pitluck S."/>
            <person name="Chertkov O."/>
            <person name="Held B."/>
            <person name="Detter J.C."/>
            <person name="Han C."/>
            <person name="Tapia R."/>
            <person name="Land M."/>
            <person name="Hauser L."/>
            <person name="Kyrpides N."/>
            <person name="Ivanova N."/>
            <person name="Mikhailova N."/>
            <person name="Haggblom M."/>
            <person name="Rauschenbach I."/>
            <person name="Bini E."/>
            <person name="Woyke T."/>
        </authorList>
    </citation>
    <scope>NUCLEOTIDE SEQUENCE [LARGE SCALE GENOMIC DNA]</scope>
    <source>
        <strain evidence="3">ATCC BAA-1389 / DSM 22839 / S5</strain>
    </source>
</reference>
<dbReference type="AlphaFoldDB" id="E6W5N8"/>
<dbReference type="EMBL" id="CP002432">
    <property type="protein sequence ID" value="ADU66069.1"/>
    <property type="molecule type" value="Genomic_DNA"/>
</dbReference>
<evidence type="ECO:0008006" key="4">
    <source>
        <dbReference type="Google" id="ProtNLM"/>
    </source>
</evidence>
<keyword evidence="3" id="KW-1185">Reference proteome</keyword>